<dbReference type="GO" id="GO:1902201">
    <property type="term" value="P:negative regulation of bacterial-type flagellum-dependent cell motility"/>
    <property type="evidence" value="ECO:0007669"/>
    <property type="project" value="TreeGrafter"/>
</dbReference>
<dbReference type="AlphaFoldDB" id="A0A6N2W1T0"/>
<dbReference type="GO" id="GO:0052621">
    <property type="term" value="F:diguanylate cyclase activity"/>
    <property type="evidence" value="ECO:0007669"/>
    <property type="project" value="UniProtKB-EC"/>
</dbReference>
<keyword evidence="1" id="KW-0548">Nucleotidyltransferase</keyword>
<dbReference type="Pfam" id="PF00990">
    <property type="entry name" value="GGDEF"/>
    <property type="match status" value="1"/>
</dbReference>
<dbReference type="NCBIfam" id="TIGR00254">
    <property type="entry name" value="GGDEF"/>
    <property type="match status" value="1"/>
</dbReference>
<dbReference type="RefSeq" id="WP_006566045.1">
    <property type="nucleotide sequence ID" value="NZ_BAABZP010000001.1"/>
</dbReference>
<dbReference type="InterPro" id="IPR050469">
    <property type="entry name" value="Diguanylate_Cyclase"/>
</dbReference>
<dbReference type="PROSITE" id="PS50887">
    <property type="entry name" value="GGDEF"/>
    <property type="match status" value="1"/>
</dbReference>
<dbReference type="GO" id="GO:0005886">
    <property type="term" value="C:plasma membrane"/>
    <property type="evidence" value="ECO:0007669"/>
    <property type="project" value="TreeGrafter"/>
</dbReference>
<sequence>MKEKTRNYSFAFLVILSLITALGTFVYGMKNYHTDNISINQRQEITSLSEGWYYIEEGKKAEISSLPVKIKDSGRKSLTIYLDLSKPAAEDAVLCMENFHQAVEVFAGDRKLYSYGAGNKGPAGWILGNIWNIIDLPEGVHGKTIAVKITSPNTPGRWKIPEIKYGNRSAVMQMISENCIGIAVFAILSGVLGSGFLLVFCLLRWKGLDYNSKDFVYIGLFIVISTLWIITDSKIPQFLTKRLTPIYILSFLLFTLMPVPYLMFLRQICRHGKGALDCLSILFLLQTIFCAVLYITGTVDLIMSLPVTHFLIICTVAASIFLCLRELLHYHNKDTFFVLIGICILAAGAMLSLAAFLPQKISDNSLFFRIGLIGFYLSLCYVSLRRGMGLLRTSMEAETYRRLAYKDAMTGIGNRAAFDRDAGILHAKRDTNTFAVAVFDVNNLKYTNDTYGHAAGDRLIKDTADSVKDAFSAIGRCYRIGGDEFAVIMEHIPDESIEEAFCSFRENIRKYGKGNPEGLDAAGGWVKGENTGTDFIYRLFHQADTKMYESKEKAKHAEK</sequence>
<dbReference type="CDD" id="cd01949">
    <property type="entry name" value="GGDEF"/>
    <property type="match status" value="1"/>
</dbReference>
<keyword evidence="1" id="KW-0808">Transferase</keyword>
<accession>A0A6N2W1T0</accession>
<dbReference type="SMART" id="SM00267">
    <property type="entry name" value="GGDEF"/>
    <property type="match status" value="1"/>
</dbReference>
<dbReference type="InterPro" id="IPR000160">
    <property type="entry name" value="GGDEF_dom"/>
</dbReference>
<gene>
    <name evidence="1" type="primary">ycdT_3</name>
    <name evidence="1" type="ORF">ACLFYP115_03012</name>
</gene>
<evidence type="ECO:0000313" key="1">
    <source>
        <dbReference type="EMBL" id="VYT36505.1"/>
    </source>
</evidence>
<proteinExistence type="predicted"/>
<dbReference type="GO" id="GO:0043709">
    <property type="term" value="P:cell adhesion involved in single-species biofilm formation"/>
    <property type="evidence" value="ECO:0007669"/>
    <property type="project" value="TreeGrafter"/>
</dbReference>
<dbReference type="SUPFAM" id="SSF55073">
    <property type="entry name" value="Nucleotide cyclase"/>
    <property type="match status" value="1"/>
</dbReference>
<dbReference type="EC" id="2.7.7.65" evidence="1"/>
<dbReference type="Gene3D" id="3.30.70.270">
    <property type="match status" value="1"/>
</dbReference>
<dbReference type="EMBL" id="CACRSQ010000007">
    <property type="protein sequence ID" value="VYT36505.1"/>
    <property type="molecule type" value="Genomic_DNA"/>
</dbReference>
<reference evidence="1" key="1">
    <citation type="submission" date="2019-11" db="EMBL/GenBank/DDBJ databases">
        <authorList>
            <person name="Feng L."/>
        </authorList>
    </citation>
    <scope>NUCLEOTIDE SEQUENCE</scope>
    <source>
        <strain evidence="1">AcaccaeLFYP115</strain>
    </source>
</reference>
<dbReference type="PANTHER" id="PTHR45138:SF9">
    <property type="entry name" value="DIGUANYLATE CYCLASE DGCM-RELATED"/>
    <property type="match status" value="1"/>
</dbReference>
<dbReference type="InterPro" id="IPR029787">
    <property type="entry name" value="Nucleotide_cyclase"/>
</dbReference>
<organism evidence="1">
    <name type="scientific">Anaerostipes caccae</name>
    <dbReference type="NCBI Taxonomy" id="105841"/>
    <lineage>
        <taxon>Bacteria</taxon>
        <taxon>Bacillati</taxon>
        <taxon>Bacillota</taxon>
        <taxon>Clostridia</taxon>
        <taxon>Lachnospirales</taxon>
        <taxon>Lachnospiraceae</taxon>
        <taxon>Anaerostipes</taxon>
    </lineage>
</organism>
<dbReference type="PANTHER" id="PTHR45138">
    <property type="entry name" value="REGULATORY COMPONENTS OF SENSORY TRANSDUCTION SYSTEM"/>
    <property type="match status" value="1"/>
</dbReference>
<dbReference type="InterPro" id="IPR043128">
    <property type="entry name" value="Rev_trsase/Diguanyl_cyclase"/>
</dbReference>
<name>A0A6N2W1T0_9FIRM</name>
<protein>
    <submittedName>
        <fullName evidence="1">Putative diguanylate cyclase YcdT</fullName>
        <ecNumber evidence="1">2.7.7.65</ecNumber>
    </submittedName>
</protein>